<dbReference type="AlphaFoldDB" id="A0A6A5UCC7"/>
<protein>
    <submittedName>
        <fullName evidence="1">Uncharacterized protein</fullName>
    </submittedName>
</protein>
<proteinExistence type="predicted"/>
<evidence type="ECO:0000313" key="1">
    <source>
        <dbReference type="EMBL" id="KAF1958757.1"/>
    </source>
</evidence>
<dbReference type="Proteomes" id="UP000800035">
    <property type="component" value="Unassembled WGS sequence"/>
</dbReference>
<name>A0A6A5UCC7_9PLEO</name>
<evidence type="ECO:0000313" key="2">
    <source>
        <dbReference type="Proteomes" id="UP000800035"/>
    </source>
</evidence>
<keyword evidence="2" id="KW-1185">Reference proteome</keyword>
<dbReference type="EMBL" id="ML976986">
    <property type="protein sequence ID" value="KAF1958757.1"/>
    <property type="molecule type" value="Genomic_DNA"/>
</dbReference>
<sequence length="162" mass="17335">MYEDDSELRPVSHGWIARPKHAYVDSPWRPPAIGSPVSGGRASGKVGSVCSADGDACTALRRTSVVCGSAVVMATNASVAMPLLCTVCAPSLSRSHHSHCRASATAAFQSAARRVAPKVERQPPRYRQLRPYCRMRVLHPQGLPCADFGRSFSCRGAEDGGR</sequence>
<reference evidence="1" key="1">
    <citation type="journal article" date="2020" name="Stud. Mycol.">
        <title>101 Dothideomycetes genomes: a test case for predicting lifestyles and emergence of pathogens.</title>
        <authorList>
            <person name="Haridas S."/>
            <person name="Albert R."/>
            <person name="Binder M."/>
            <person name="Bloem J."/>
            <person name="Labutti K."/>
            <person name="Salamov A."/>
            <person name="Andreopoulos B."/>
            <person name="Baker S."/>
            <person name="Barry K."/>
            <person name="Bills G."/>
            <person name="Bluhm B."/>
            <person name="Cannon C."/>
            <person name="Castanera R."/>
            <person name="Culley D."/>
            <person name="Daum C."/>
            <person name="Ezra D."/>
            <person name="Gonzalez J."/>
            <person name="Henrissat B."/>
            <person name="Kuo A."/>
            <person name="Liang C."/>
            <person name="Lipzen A."/>
            <person name="Lutzoni F."/>
            <person name="Magnuson J."/>
            <person name="Mondo S."/>
            <person name="Nolan M."/>
            <person name="Ohm R."/>
            <person name="Pangilinan J."/>
            <person name="Park H.-J."/>
            <person name="Ramirez L."/>
            <person name="Alfaro M."/>
            <person name="Sun H."/>
            <person name="Tritt A."/>
            <person name="Yoshinaga Y."/>
            <person name="Zwiers L.-H."/>
            <person name="Turgeon B."/>
            <person name="Goodwin S."/>
            <person name="Spatafora J."/>
            <person name="Crous P."/>
            <person name="Grigoriev I."/>
        </authorList>
    </citation>
    <scope>NUCLEOTIDE SEQUENCE</scope>
    <source>
        <strain evidence="1">CBS 675.92</strain>
    </source>
</reference>
<gene>
    <name evidence="1" type="ORF">CC80DRAFT_19263</name>
</gene>
<accession>A0A6A5UCC7</accession>
<organism evidence="1 2">
    <name type="scientific">Byssothecium circinans</name>
    <dbReference type="NCBI Taxonomy" id="147558"/>
    <lineage>
        <taxon>Eukaryota</taxon>
        <taxon>Fungi</taxon>
        <taxon>Dikarya</taxon>
        <taxon>Ascomycota</taxon>
        <taxon>Pezizomycotina</taxon>
        <taxon>Dothideomycetes</taxon>
        <taxon>Pleosporomycetidae</taxon>
        <taxon>Pleosporales</taxon>
        <taxon>Massarineae</taxon>
        <taxon>Massarinaceae</taxon>
        <taxon>Byssothecium</taxon>
    </lineage>
</organism>